<feature type="compositionally biased region" description="Basic residues" evidence="1">
    <location>
        <begin position="245"/>
        <end position="264"/>
    </location>
</feature>
<comment type="caution">
    <text evidence="3">The sequence shown here is derived from an EMBL/GenBank/DDBJ whole genome shotgun (WGS) entry which is preliminary data.</text>
</comment>
<sequence>MNIIDRHAHRTQESSDEDDTDAIKNKNHDVTSHLSEGELESSDDECDTNVPVVNQCNEQYTQSKRKNGHTETSRSWTQMLTGQDLSSIMSGALADKSEIIHIDDPIAQSKDPSSYLFPDDMNVEDFLSKKRQKQNKIKKKKKIKPTIQDFRKLKQLLDNEKNDELLHCVLDVIGCKRSFHFAHEAVRLKNNGVNTNDNSVKTINGDERHRTVGGIFFRILLDVNNKLVSDNERKQIKKENQLIQKTKKQQRRKGTNQKMKRKTRKNDTTKNKSNDDNKLEVELQEEDEE</sequence>
<feature type="domain" description="Phosphorylated adapter RNA export protein RNA-binding" evidence="2">
    <location>
        <begin position="159"/>
        <end position="240"/>
    </location>
</feature>
<keyword evidence="5" id="KW-1185">Reference proteome</keyword>
<evidence type="ECO:0000313" key="3">
    <source>
        <dbReference type="EMBL" id="CAF0817136.1"/>
    </source>
</evidence>
<proteinExistence type="predicted"/>
<feature type="compositionally biased region" description="Basic and acidic residues" evidence="1">
    <location>
        <begin position="21"/>
        <end position="31"/>
    </location>
</feature>
<feature type="region of interest" description="Disordered" evidence="1">
    <location>
        <begin position="1"/>
        <end position="49"/>
    </location>
</feature>
<gene>
    <name evidence="3" type="ORF">GPM918_LOCUS4349</name>
    <name evidence="4" type="ORF">SRO942_LOCUS4350</name>
</gene>
<dbReference type="Proteomes" id="UP000663829">
    <property type="component" value="Unassembled WGS sequence"/>
</dbReference>
<organism evidence="3 5">
    <name type="scientific">Didymodactylos carnosus</name>
    <dbReference type="NCBI Taxonomy" id="1234261"/>
    <lineage>
        <taxon>Eukaryota</taxon>
        <taxon>Metazoa</taxon>
        <taxon>Spiralia</taxon>
        <taxon>Gnathifera</taxon>
        <taxon>Rotifera</taxon>
        <taxon>Eurotatoria</taxon>
        <taxon>Bdelloidea</taxon>
        <taxon>Philodinida</taxon>
        <taxon>Philodinidae</taxon>
        <taxon>Didymodactylos</taxon>
    </lineage>
</organism>
<reference evidence="3" key="1">
    <citation type="submission" date="2021-02" db="EMBL/GenBank/DDBJ databases">
        <authorList>
            <person name="Nowell W R."/>
        </authorList>
    </citation>
    <scope>NUCLEOTIDE SEQUENCE</scope>
</reference>
<dbReference type="Pfam" id="PF10258">
    <property type="entry name" value="PHAX_RNA-bd"/>
    <property type="match status" value="1"/>
</dbReference>
<evidence type="ECO:0000256" key="1">
    <source>
        <dbReference type="SAM" id="MobiDB-lite"/>
    </source>
</evidence>
<evidence type="ECO:0000259" key="2">
    <source>
        <dbReference type="Pfam" id="PF10258"/>
    </source>
</evidence>
<feature type="compositionally biased region" description="Basic and acidic residues" evidence="1">
    <location>
        <begin position="1"/>
        <end position="13"/>
    </location>
</feature>
<evidence type="ECO:0000313" key="5">
    <source>
        <dbReference type="Proteomes" id="UP000663829"/>
    </source>
</evidence>
<dbReference type="InterPro" id="IPR038092">
    <property type="entry name" value="PHAX_RNA-binding_sf"/>
</dbReference>
<feature type="compositionally biased region" description="Acidic residues" evidence="1">
    <location>
        <begin position="37"/>
        <end position="47"/>
    </location>
</feature>
<dbReference type="EMBL" id="CAJOBC010000581">
    <property type="protein sequence ID" value="CAF3603352.1"/>
    <property type="molecule type" value="Genomic_DNA"/>
</dbReference>
<feature type="region of interest" description="Disordered" evidence="1">
    <location>
        <begin position="242"/>
        <end position="289"/>
    </location>
</feature>
<feature type="compositionally biased region" description="Basic and acidic residues" evidence="1">
    <location>
        <begin position="265"/>
        <end position="281"/>
    </location>
</feature>
<dbReference type="Gene3D" id="1.10.10.1440">
    <property type="entry name" value="PHAX RNA-binding domain"/>
    <property type="match status" value="1"/>
</dbReference>
<accession>A0A813TW04</accession>
<dbReference type="InterPro" id="IPR019385">
    <property type="entry name" value="PHAX_RNA-binding_domain"/>
</dbReference>
<dbReference type="OrthoDB" id="10043933at2759"/>
<dbReference type="EMBL" id="CAJNOQ010000581">
    <property type="protein sequence ID" value="CAF0817136.1"/>
    <property type="molecule type" value="Genomic_DNA"/>
</dbReference>
<name>A0A813TW04_9BILA</name>
<evidence type="ECO:0000313" key="4">
    <source>
        <dbReference type="EMBL" id="CAF3603352.1"/>
    </source>
</evidence>
<dbReference type="Proteomes" id="UP000681722">
    <property type="component" value="Unassembled WGS sequence"/>
</dbReference>
<dbReference type="AlphaFoldDB" id="A0A813TW04"/>
<protein>
    <recommendedName>
        <fullName evidence="2">Phosphorylated adapter RNA export protein RNA-binding domain-containing protein</fullName>
    </recommendedName>
</protein>